<dbReference type="Proteomes" id="UP000095607">
    <property type="component" value="Chromosome"/>
</dbReference>
<reference evidence="2" key="2">
    <citation type="submission" date="2023-03" db="EMBL/GenBank/DDBJ databases">
        <title>Synergistic degradation of erythromycin by symbiotic bacteria Ery-6A and Ery-6B and application in simulated water remediation.</title>
        <authorList>
            <person name="Xu S."/>
        </authorList>
    </citation>
    <scope>NUCLEOTIDE SEQUENCE</scope>
    <source>
        <strain evidence="2">Ery-6A</strain>
    </source>
</reference>
<protein>
    <submittedName>
        <fullName evidence="2">Uncharacterized protein</fullName>
    </submittedName>
</protein>
<dbReference type="EMBL" id="CP017420">
    <property type="protein sequence ID" value="AOV01895.1"/>
    <property type="molecule type" value="Genomic_DNA"/>
</dbReference>
<name>A0AAX3SSR6_9BURK</name>
<dbReference type="AlphaFoldDB" id="A0AAX3SSR6"/>
<proteinExistence type="predicted"/>
<dbReference type="KEGG" id="dts:BI380_11285"/>
<dbReference type="EMBL" id="CP120956">
    <property type="protein sequence ID" value="WFF83161.1"/>
    <property type="molecule type" value="Genomic_DNA"/>
</dbReference>
<dbReference type="Proteomes" id="UP001219066">
    <property type="component" value="Chromosome"/>
</dbReference>
<evidence type="ECO:0000313" key="1">
    <source>
        <dbReference type="EMBL" id="AOV01895.1"/>
    </source>
</evidence>
<organism evidence="2 4">
    <name type="scientific">Delftia tsuruhatensis</name>
    <dbReference type="NCBI Taxonomy" id="180282"/>
    <lineage>
        <taxon>Bacteria</taxon>
        <taxon>Pseudomonadati</taxon>
        <taxon>Pseudomonadota</taxon>
        <taxon>Betaproteobacteria</taxon>
        <taxon>Burkholderiales</taxon>
        <taxon>Comamonadaceae</taxon>
        <taxon>Delftia</taxon>
    </lineage>
</organism>
<gene>
    <name evidence="1" type="ORF">BI380_11285</name>
    <name evidence="2" type="ORF">PYR84_10825</name>
</gene>
<dbReference type="RefSeq" id="WP_052734078.1">
    <property type="nucleotide sequence ID" value="NZ_CBCSDN010000019.1"/>
</dbReference>
<reference evidence="1 3" key="1">
    <citation type="submission" date="2016-09" db="EMBL/GenBank/DDBJ databases">
        <title>Complete genome sequence of Deltia acidovorans CM13 isolated from murine proximal colonic tissue.</title>
        <authorList>
            <person name="Saffarian A."/>
        </authorList>
    </citation>
    <scope>NUCLEOTIDE SEQUENCE [LARGE SCALE GENOMIC DNA]</scope>
    <source>
        <strain evidence="1 3">CM13</strain>
    </source>
</reference>
<evidence type="ECO:0000313" key="3">
    <source>
        <dbReference type="Proteomes" id="UP000095607"/>
    </source>
</evidence>
<evidence type="ECO:0000313" key="2">
    <source>
        <dbReference type="EMBL" id="WFF83161.1"/>
    </source>
</evidence>
<evidence type="ECO:0000313" key="4">
    <source>
        <dbReference type="Proteomes" id="UP001219066"/>
    </source>
</evidence>
<sequence length="213" mass="23255">MTVHNDKTPQGWPLPHPENRLEEDVLRLRSALNAIDGAVQYLDQALTSQAQTSALDLAAVQQTLTQSLSAGLQSTGQQITALQNAIATKAVDLQAVAKASNSTHAVAGQVGLTRLRQAHSYSELNGQPLEAGVEYSLYAAMSYSRPLPAAPQLGDSLVLTDPWGFWQRGHFTLKRGNSQHLINARAEDVVFNINVWRVTLTYAWQNNWTLSIG</sequence>
<accession>A0AAX3SSR6</accession>
<keyword evidence="3" id="KW-1185">Reference proteome</keyword>